<keyword evidence="3" id="KW-1185">Reference proteome</keyword>
<sequence>MLSATITVGSLPYAVTAAITLCGKDAAVVIGGGEVPHVGAAALALPRPSLKNHGGISATASVLCVTGHKEDLLARAAALRLASRLNTSVLVSVGLHLDHATPDDIVRLQANFERLLDKTETWLLEN</sequence>
<dbReference type="EMBL" id="AFGF01000163">
    <property type="protein sequence ID" value="EGO62824.1"/>
    <property type="molecule type" value="Genomic_DNA"/>
</dbReference>
<dbReference type="eggNOG" id="COG1443">
    <property type="taxonomic scope" value="Bacteria"/>
</dbReference>
<protein>
    <recommendedName>
        <fullName evidence="1">Prenylated flavin chaperone LpdD-like domain-containing protein</fullName>
    </recommendedName>
</protein>
<dbReference type="Pfam" id="PF21758">
    <property type="entry name" value="PAC_bac"/>
    <property type="match status" value="1"/>
</dbReference>
<reference evidence="2 3" key="1">
    <citation type="journal article" date="2011" name="EMBO J.">
        <title>Structural diversity of bacterial flagellar motors.</title>
        <authorList>
            <person name="Chen S."/>
            <person name="Beeby M."/>
            <person name="Murphy G.E."/>
            <person name="Leadbetter J.R."/>
            <person name="Hendrixson D.R."/>
            <person name="Briegel A."/>
            <person name="Li Z."/>
            <person name="Shi J."/>
            <person name="Tocheva E.I."/>
            <person name="Muller A."/>
            <person name="Dobro M.J."/>
            <person name="Jensen G.J."/>
        </authorList>
    </citation>
    <scope>NUCLEOTIDE SEQUENCE [LARGE SCALE GENOMIC DNA]</scope>
    <source>
        <strain evidence="2 3">DSM 6540</strain>
    </source>
</reference>
<dbReference type="AlphaFoldDB" id="F7NM86"/>
<dbReference type="Proteomes" id="UP000003240">
    <property type="component" value="Unassembled WGS sequence"/>
</dbReference>
<proteinExistence type="predicted"/>
<dbReference type="RefSeq" id="WP_004097490.1">
    <property type="nucleotide sequence ID" value="NZ_AFGF01000163.1"/>
</dbReference>
<comment type="caution">
    <text evidence="2">The sequence shown here is derived from an EMBL/GenBank/DDBJ whole genome shotgun (WGS) entry which is preliminary data.</text>
</comment>
<dbReference type="InterPro" id="IPR048844">
    <property type="entry name" value="LpdD_chaperone-like"/>
</dbReference>
<organism evidence="2 3">
    <name type="scientific">Acetonema longum DSM 6540</name>
    <dbReference type="NCBI Taxonomy" id="1009370"/>
    <lineage>
        <taxon>Bacteria</taxon>
        <taxon>Bacillati</taxon>
        <taxon>Bacillota</taxon>
        <taxon>Negativicutes</taxon>
        <taxon>Acetonemataceae</taxon>
        <taxon>Acetonema</taxon>
    </lineage>
</organism>
<dbReference type="STRING" id="1009370.ALO_16067"/>
<evidence type="ECO:0000313" key="2">
    <source>
        <dbReference type="EMBL" id="EGO62824.1"/>
    </source>
</evidence>
<feature type="domain" description="Prenylated flavin chaperone LpdD-like" evidence="1">
    <location>
        <begin position="13"/>
        <end position="123"/>
    </location>
</feature>
<name>F7NM86_9FIRM</name>
<dbReference type="OrthoDB" id="5878625at2"/>
<evidence type="ECO:0000313" key="3">
    <source>
        <dbReference type="Proteomes" id="UP000003240"/>
    </source>
</evidence>
<gene>
    <name evidence="2" type="ORF">ALO_16067</name>
</gene>
<accession>F7NM86</accession>
<evidence type="ECO:0000259" key="1">
    <source>
        <dbReference type="Pfam" id="PF21758"/>
    </source>
</evidence>